<proteinExistence type="predicted"/>
<reference evidence="1" key="1">
    <citation type="submission" date="2014-09" db="EMBL/GenBank/DDBJ databases">
        <authorList>
            <person name="Magalhaes I.L.F."/>
            <person name="Oliveira U."/>
            <person name="Santos F.R."/>
            <person name="Vidigal T.H.D.A."/>
            <person name="Brescovit A.D."/>
            <person name="Santos A.J."/>
        </authorList>
    </citation>
    <scope>NUCLEOTIDE SEQUENCE</scope>
    <source>
        <tissue evidence="1">Shoot tissue taken approximately 20 cm above the soil surface</tissue>
    </source>
</reference>
<sequence length="39" mass="4330">MLANLVLRRVTVIGSRGRRRGGTIKSCTEISDRRGNLCN</sequence>
<dbReference type="EMBL" id="GBRH01254086">
    <property type="protein sequence ID" value="JAD43809.1"/>
    <property type="molecule type" value="Transcribed_RNA"/>
</dbReference>
<reference evidence="1" key="2">
    <citation type="journal article" date="2015" name="Data Brief">
        <title>Shoot transcriptome of the giant reed, Arundo donax.</title>
        <authorList>
            <person name="Barrero R.A."/>
            <person name="Guerrero F.D."/>
            <person name="Moolhuijzen P."/>
            <person name="Goolsby J.A."/>
            <person name="Tidwell J."/>
            <person name="Bellgard S.E."/>
            <person name="Bellgard M.I."/>
        </authorList>
    </citation>
    <scope>NUCLEOTIDE SEQUENCE</scope>
    <source>
        <tissue evidence="1">Shoot tissue taken approximately 20 cm above the soil surface</tissue>
    </source>
</reference>
<organism evidence="1">
    <name type="scientific">Arundo donax</name>
    <name type="common">Giant reed</name>
    <name type="synonym">Donax arundinaceus</name>
    <dbReference type="NCBI Taxonomy" id="35708"/>
    <lineage>
        <taxon>Eukaryota</taxon>
        <taxon>Viridiplantae</taxon>
        <taxon>Streptophyta</taxon>
        <taxon>Embryophyta</taxon>
        <taxon>Tracheophyta</taxon>
        <taxon>Spermatophyta</taxon>
        <taxon>Magnoliopsida</taxon>
        <taxon>Liliopsida</taxon>
        <taxon>Poales</taxon>
        <taxon>Poaceae</taxon>
        <taxon>PACMAD clade</taxon>
        <taxon>Arundinoideae</taxon>
        <taxon>Arundineae</taxon>
        <taxon>Arundo</taxon>
    </lineage>
</organism>
<protein>
    <submittedName>
        <fullName evidence="1">Uncharacterized protein</fullName>
    </submittedName>
</protein>
<accession>A0A0A8ZWN5</accession>
<evidence type="ECO:0000313" key="1">
    <source>
        <dbReference type="EMBL" id="JAD43809.1"/>
    </source>
</evidence>
<name>A0A0A8ZWN5_ARUDO</name>
<dbReference type="AlphaFoldDB" id="A0A0A8ZWN5"/>